<keyword evidence="4" id="KW-0645">Protease</keyword>
<dbReference type="STRING" id="1890683.A0A427YEM6"/>
<dbReference type="InterPro" id="IPR018200">
    <property type="entry name" value="USP_CS"/>
</dbReference>
<dbReference type="SUPFAM" id="SSF54001">
    <property type="entry name" value="Cysteine proteinases"/>
    <property type="match status" value="1"/>
</dbReference>
<feature type="compositionally biased region" description="Polar residues" evidence="8">
    <location>
        <begin position="66"/>
        <end position="86"/>
    </location>
</feature>
<dbReference type="PROSITE" id="PS00973">
    <property type="entry name" value="USP_2"/>
    <property type="match status" value="1"/>
</dbReference>
<evidence type="ECO:0000256" key="6">
    <source>
        <dbReference type="ARBA" id="ARBA00022801"/>
    </source>
</evidence>
<evidence type="ECO:0000256" key="7">
    <source>
        <dbReference type="ARBA" id="ARBA00022807"/>
    </source>
</evidence>
<dbReference type="InterPro" id="IPR001394">
    <property type="entry name" value="Peptidase_C19_UCH"/>
</dbReference>
<dbReference type="EC" id="3.4.19.12" evidence="3"/>
<evidence type="ECO:0000256" key="1">
    <source>
        <dbReference type="ARBA" id="ARBA00000707"/>
    </source>
</evidence>
<evidence type="ECO:0000256" key="5">
    <source>
        <dbReference type="ARBA" id="ARBA00022786"/>
    </source>
</evidence>
<dbReference type="GO" id="GO:0016579">
    <property type="term" value="P:protein deubiquitination"/>
    <property type="evidence" value="ECO:0007669"/>
    <property type="project" value="InterPro"/>
</dbReference>
<keyword evidence="11" id="KW-1185">Reference proteome</keyword>
<accession>A0A427YEM6</accession>
<dbReference type="InterPro" id="IPR028889">
    <property type="entry name" value="USP"/>
</dbReference>
<dbReference type="PANTHER" id="PTHR24006:SF758">
    <property type="entry name" value="UBIQUITIN CARBOXYL-TERMINAL HYDROLASE 36"/>
    <property type="match status" value="1"/>
</dbReference>
<evidence type="ECO:0000313" key="11">
    <source>
        <dbReference type="Proteomes" id="UP000279259"/>
    </source>
</evidence>
<dbReference type="AlphaFoldDB" id="A0A427YEM6"/>
<evidence type="ECO:0000256" key="3">
    <source>
        <dbReference type="ARBA" id="ARBA00012759"/>
    </source>
</evidence>
<comment type="similarity">
    <text evidence="2">Belongs to the peptidase C19 family.</text>
</comment>
<keyword evidence="6" id="KW-0378">Hydrolase</keyword>
<feature type="domain" description="USP" evidence="9">
    <location>
        <begin position="180"/>
        <end position="492"/>
    </location>
</feature>
<dbReference type="Pfam" id="PF00443">
    <property type="entry name" value="UCH"/>
    <property type="match status" value="1"/>
</dbReference>
<comment type="caution">
    <text evidence="10">The sequence shown here is derived from an EMBL/GenBank/DDBJ whole genome shotgun (WGS) entry which is preliminary data.</text>
</comment>
<sequence length="742" mass="81036">MSVVYPPAPAFTTDSPILREMLANAVRFGEPVHKSSFAPGAGVREVLPGARSPPPSRKRTIDLPPFSSSSASIGLSQNEGDDSSPSRPRPLYHSQSQAEAGPSTPIAKSSSTIQSRPASAGPSTPATHATPNGKGKARDASAGANVTPGKGGPAYNAPLYEHITDLTWPEPMAHYKRPAAGLYNPSMACYANATLQVIMHTPPVLRIAQAHNATTCLKNKRGFCMLCALRDMAEKQHWTKAAYQPKEVHSNLGQLKKGFNKNRQEDTHEFFRFVTDALQATALAALPKDLSHKIKNTSWVHRVWGGVVRSRVVCGRCQKPSDTFDTFLDLSLDVAPGKKSLGKMLDGFTKEDRLEGENKYNCENCKTKSVATKGFRIAEAPPILTLHLKRFSVNYNSYNGKPRADKFNQMIEYPEFLDIAPYMIDRNMGGTQYRLFGVTCHRGAELRFGHYTSYVRSPLGRWYQADDEDMSPVPLQQVISDKTAYLLSYIRVDGFESAQAQAHAQSRRESVGGQSNAKASPAVNGHASPVKRKRPLQEDSEDDGEDDNGDEDEDENGDRPTKRGVPNGRYPSPAAPPSTPPRAPSPKLFSSAFDTPASETISSDNHATGLDSLPTKFGYQPKPKPKQQLQQSQQSQPVNILAPRPIPSKSFYGHEPSTTSPIARPGHPSPFAERADKHMSKKQRKKASKKELRKQRREDSRAGGGGAPKPYAVMHGGGNGGLGFASKKKGVVDRMQPKKRAL</sequence>
<dbReference type="EMBL" id="RSCD01000013">
    <property type="protein sequence ID" value="RSH89532.1"/>
    <property type="molecule type" value="Genomic_DNA"/>
</dbReference>
<keyword evidence="5" id="KW-0833">Ubl conjugation pathway</keyword>
<dbReference type="InterPro" id="IPR050164">
    <property type="entry name" value="Peptidase_C19"/>
</dbReference>
<dbReference type="OrthoDB" id="420187at2759"/>
<organism evidence="10 11">
    <name type="scientific">Saitozyma podzolica</name>
    <dbReference type="NCBI Taxonomy" id="1890683"/>
    <lineage>
        <taxon>Eukaryota</taxon>
        <taxon>Fungi</taxon>
        <taxon>Dikarya</taxon>
        <taxon>Basidiomycota</taxon>
        <taxon>Agaricomycotina</taxon>
        <taxon>Tremellomycetes</taxon>
        <taxon>Tremellales</taxon>
        <taxon>Trimorphomycetaceae</taxon>
        <taxon>Saitozyma</taxon>
    </lineage>
</organism>
<evidence type="ECO:0000256" key="8">
    <source>
        <dbReference type="SAM" id="MobiDB-lite"/>
    </source>
</evidence>
<proteinExistence type="inferred from homology"/>
<evidence type="ECO:0000313" key="10">
    <source>
        <dbReference type="EMBL" id="RSH89532.1"/>
    </source>
</evidence>
<dbReference type="GO" id="GO:0006508">
    <property type="term" value="P:proteolysis"/>
    <property type="evidence" value="ECO:0007669"/>
    <property type="project" value="UniProtKB-KW"/>
</dbReference>
<gene>
    <name evidence="10" type="ORF">EHS25_002082</name>
</gene>
<feature type="compositionally biased region" description="Acidic residues" evidence="8">
    <location>
        <begin position="538"/>
        <end position="556"/>
    </location>
</feature>
<feature type="compositionally biased region" description="Pro residues" evidence="8">
    <location>
        <begin position="573"/>
        <end position="584"/>
    </location>
</feature>
<dbReference type="GO" id="GO:0005829">
    <property type="term" value="C:cytosol"/>
    <property type="evidence" value="ECO:0007669"/>
    <property type="project" value="TreeGrafter"/>
</dbReference>
<feature type="region of interest" description="Disordered" evidence="8">
    <location>
        <begin position="501"/>
        <end position="742"/>
    </location>
</feature>
<keyword evidence="7" id="KW-0788">Thiol protease</keyword>
<dbReference type="Proteomes" id="UP000279259">
    <property type="component" value="Unassembled WGS sequence"/>
</dbReference>
<feature type="region of interest" description="Disordered" evidence="8">
    <location>
        <begin position="30"/>
        <end position="154"/>
    </location>
</feature>
<feature type="compositionally biased region" description="Basic residues" evidence="8">
    <location>
        <begin position="679"/>
        <end position="695"/>
    </location>
</feature>
<protein>
    <recommendedName>
        <fullName evidence="3">ubiquitinyl hydrolase 1</fullName>
        <ecNumber evidence="3">3.4.19.12</ecNumber>
    </recommendedName>
</protein>
<feature type="compositionally biased region" description="Low complexity" evidence="8">
    <location>
        <begin position="626"/>
        <end position="637"/>
    </location>
</feature>
<dbReference type="PANTHER" id="PTHR24006">
    <property type="entry name" value="UBIQUITIN CARBOXYL-TERMINAL HYDROLASE"/>
    <property type="match status" value="1"/>
</dbReference>
<evidence type="ECO:0000259" key="9">
    <source>
        <dbReference type="PROSITE" id="PS50235"/>
    </source>
</evidence>
<dbReference type="Gene3D" id="3.90.70.10">
    <property type="entry name" value="Cysteine proteinases"/>
    <property type="match status" value="1"/>
</dbReference>
<comment type="catalytic activity">
    <reaction evidence="1">
        <text>Thiol-dependent hydrolysis of ester, thioester, amide, peptide and isopeptide bonds formed by the C-terminal Gly of ubiquitin (a 76-residue protein attached to proteins as an intracellular targeting signal).</text>
        <dbReference type="EC" id="3.4.19.12"/>
    </reaction>
</comment>
<name>A0A427YEM6_9TREE</name>
<feature type="compositionally biased region" description="Polar residues" evidence="8">
    <location>
        <begin position="597"/>
        <end position="606"/>
    </location>
</feature>
<reference evidence="10 11" key="1">
    <citation type="submission" date="2018-11" db="EMBL/GenBank/DDBJ databases">
        <title>Genome sequence of Saitozyma podzolica DSM 27192.</title>
        <authorList>
            <person name="Aliyu H."/>
            <person name="Gorte O."/>
            <person name="Ochsenreither K."/>
        </authorList>
    </citation>
    <scope>NUCLEOTIDE SEQUENCE [LARGE SCALE GENOMIC DNA]</scope>
    <source>
        <strain evidence="10 11">DSM 27192</strain>
    </source>
</reference>
<dbReference type="InterPro" id="IPR038765">
    <property type="entry name" value="Papain-like_cys_pep_sf"/>
</dbReference>
<feature type="compositionally biased region" description="Polar residues" evidence="8">
    <location>
        <begin position="106"/>
        <end position="130"/>
    </location>
</feature>
<evidence type="ECO:0000256" key="4">
    <source>
        <dbReference type="ARBA" id="ARBA00022670"/>
    </source>
</evidence>
<dbReference type="GO" id="GO:0005634">
    <property type="term" value="C:nucleus"/>
    <property type="evidence" value="ECO:0007669"/>
    <property type="project" value="TreeGrafter"/>
</dbReference>
<dbReference type="PROSITE" id="PS50235">
    <property type="entry name" value="USP_3"/>
    <property type="match status" value="1"/>
</dbReference>
<evidence type="ECO:0000256" key="2">
    <source>
        <dbReference type="ARBA" id="ARBA00009085"/>
    </source>
</evidence>
<dbReference type="GO" id="GO:0004843">
    <property type="term" value="F:cysteine-type deubiquitinase activity"/>
    <property type="evidence" value="ECO:0007669"/>
    <property type="project" value="UniProtKB-EC"/>
</dbReference>